<name>A0A4V1CMH8_9CELL</name>
<gene>
    <name evidence="3" type="ORF">E5225_04920</name>
</gene>
<keyword evidence="4" id="KW-1185">Reference proteome</keyword>
<feature type="compositionally biased region" description="Low complexity" evidence="1">
    <location>
        <begin position="56"/>
        <end position="68"/>
    </location>
</feature>
<evidence type="ECO:0000313" key="3">
    <source>
        <dbReference type="EMBL" id="QCB92995.1"/>
    </source>
</evidence>
<organism evidence="3 4">
    <name type="scientific">Cellulomonas shaoxiangyii</name>
    <dbReference type="NCBI Taxonomy" id="2566013"/>
    <lineage>
        <taxon>Bacteria</taxon>
        <taxon>Bacillati</taxon>
        <taxon>Actinomycetota</taxon>
        <taxon>Actinomycetes</taxon>
        <taxon>Micrococcales</taxon>
        <taxon>Cellulomonadaceae</taxon>
        <taxon>Cellulomonas</taxon>
    </lineage>
</organism>
<keyword evidence="2" id="KW-1133">Transmembrane helix</keyword>
<dbReference type="Proteomes" id="UP000296469">
    <property type="component" value="Chromosome"/>
</dbReference>
<feature type="transmembrane region" description="Helical" evidence="2">
    <location>
        <begin position="91"/>
        <end position="108"/>
    </location>
</feature>
<proteinExistence type="predicted"/>
<dbReference type="EMBL" id="CP039291">
    <property type="protein sequence ID" value="QCB92995.1"/>
    <property type="molecule type" value="Genomic_DNA"/>
</dbReference>
<keyword evidence="2" id="KW-0812">Transmembrane</keyword>
<dbReference type="AlphaFoldDB" id="A0A4V1CMH8"/>
<sequence length="170" mass="16471">MATSRHAGPSVAAPPHGPVWPARGATPEPPPRDGTAPAGPGGTPAGPGAPGPQPPQRLTAEPPGGAEVPPEERPLDPRAIARASLAAGRNASLFWTVGGVAASVVAAFVGNAAIGASVLALLLVVLGVARAVLPSPGPAAFGVRAKSLDVTMLLVAAAALATLAWVAPTA</sequence>
<feature type="transmembrane region" description="Helical" evidence="2">
    <location>
        <begin position="145"/>
        <end position="167"/>
    </location>
</feature>
<protein>
    <submittedName>
        <fullName evidence="3">DUF3017 domain-containing protein</fullName>
    </submittedName>
</protein>
<reference evidence="3 4" key="1">
    <citation type="submission" date="2019-04" db="EMBL/GenBank/DDBJ databases">
        <title>Isolation and identification of Cellulomonas shaoxiangyii sp. Nov. isolated from feces of the Tibetan antelopes (Pantholops hodgsonii) in the Qinghai-Tibet plateau of China.</title>
        <authorList>
            <person name="Tian Z."/>
        </authorList>
    </citation>
    <scope>NUCLEOTIDE SEQUENCE [LARGE SCALE GENOMIC DNA]</scope>
    <source>
        <strain evidence="3 4">Z28</strain>
    </source>
</reference>
<accession>A0A4V1CMH8</accession>
<evidence type="ECO:0000256" key="2">
    <source>
        <dbReference type="SAM" id="Phobius"/>
    </source>
</evidence>
<keyword evidence="2" id="KW-0472">Membrane</keyword>
<evidence type="ECO:0000313" key="4">
    <source>
        <dbReference type="Proteomes" id="UP000296469"/>
    </source>
</evidence>
<dbReference type="KEGG" id="celz:E5225_04920"/>
<dbReference type="Pfam" id="PF11222">
    <property type="entry name" value="DUF3017"/>
    <property type="match status" value="1"/>
</dbReference>
<feature type="transmembrane region" description="Helical" evidence="2">
    <location>
        <begin position="114"/>
        <end position="133"/>
    </location>
</feature>
<evidence type="ECO:0000256" key="1">
    <source>
        <dbReference type="SAM" id="MobiDB-lite"/>
    </source>
</evidence>
<dbReference type="InterPro" id="IPR021385">
    <property type="entry name" value="DUF3017"/>
</dbReference>
<feature type="region of interest" description="Disordered" evidence="1">
    <location>
        <begin position="1"/>
        <end position="76"/>
    </location>
</feature>